<evidence type="ECO:0000259" key="1">
    <source>
        <dbReference type="PROSITE" id="PS51833"/>
    </source>
</evidence>
<dbReference type="Gene3D" id="1.10.3210.10">
    <property type="entry name" value="Hypothetical protein af1432"/>
    <property type="match status" value="1"/>
</dbReference>
<dbReference type="OrthoDB" id="9773799at2"/>
<organism evidence="2 3">
    <name type="scientific">Geotalea uraniireducens (strain Rf4)</name>
    <name type="common">Geobacter uraniireducens</name>
    <dbReference type="NCBI Taxonomy" id="351605"/>
    <lineage>
        <taxon>Bacteria</taxon>
        <taxon>Pseudomonadati</taxon>
        <taxon>Thermodesulfobacteriota</taxon>
        <taxon>Desulfuromonadia</taxon>
        <taxon>Geobacterales</taxon>
        <taxon>Geobacteraceae</taxon>
        <taxon>Geotalea</taxon>
    </lineage>
</organism>
<dbReference type="KEGG" id="gur:Gura_3899"/>
<protein>
    <submittedName>
        <fullName evidence="2">Metal dependent phosphohydrolase</fullName>
    </submittedName>
</protein>
<evidence type="ECO:0000313" key="2">
    <source>
        <dbReference type="EMBL" id="ABQ28048.1"/>
    </source>
</evidence>
<dbReference type="AlphaFoldDB" id="A5G8D0"/>
<dbReference type="EMBL" id="CP000698">
    <property type="protein sequence ID" value="ABQ28048.1"/>
    <property type="molecule type" value="Genomic_DNA"/>
</dbReference>
<dbReference type="InterPro" id="IPR003607">
    <property type="entry name" value="HD/PDEase_dom"/>
</dbReference>
<dbReference type="Proteomes" id="UP000006695">
    <property type="component" value="Chromosome"/>
</dbReference>
<dbReference type="PROSITE" id="PS51833">
    <property type="entry name" value="HDOD"/>
    <property type="match status" value="1"/>
</dbReference>
<accession>A5G8D0</accession>
<reference evidence="2 3" key="1">
    <citation type="submission" date="2007-05" db="EMBL/GenBank/DDBJ databases">
        <title>Complete sequence of Geobacter uraniireducens Rf4.</title>
        <authorList>
            <consortium name="US DOE Joint Genome Institute"/>
            <person name="Copeland A."/>
            <person name="Lucas S."/>
            <person name="Lapidus A."/>
            <person name="Barry K."/>
            <person name="Detter J.C."/>
            <person name="Glavina del Rio T."/>
            <person name="Hammon N."/>
            <person name="Israni S."/>
            <person name="Dalin E."/>
            <person name="Tice H."/>
            <person name="Pitluck S."/>
            <person name="Chertkov O."/>
            <person name="Brettin T."/>
            <person name="Bruce D."/>
            <person name="Han C."/>
            <person name="Schmutz J."/>
            <person name="Larimer F."/>
            <person name="Land M."/>
            <person name="Hauser L."/>
            <person name="Kyrpides N."/>
            <person name="Mikhailova N."/>
            <person name="Shelobolina E."/>
            <person name="Aklujkar M."/>
            <person name="Lovley D."/>
            <person name="Richardson P."/>
        </authorList>
    </citation>
    <scope>NUCLEOTIDE SEQUENCE [LARGE SCALE GENOMIC DNA]</scope>
    <source>
        <strain evidence="2 3">Rf4</strain>
    </source>
</reference>
<evidence type="ECO:0000313" key="3">
    <source>
        <dbReference type="Proteomes" id="UP000006695"/>
    </source>
</evidence>
<dbReference type="GO" id="GO:0016787">
    <property type="term" value="F:hydrolase activity"/>
    <property type="evidence" value="ECO:0007669"/>
    <property type="project" value="UniProtKB-KW"/>
</dbReference>
<dbReference type="STRING" id="351605.Gura_3899"/>
<proteinExistence type="predicted"/>
<dbReference type="PANTHER" id="PTHR33525:SF3">
    <property type="entry name" value="RIBONUCLEASE Y"/>
    <property type="match status" value="1"/>
</dbReference>
<dbReference type="PANTHER" id="PTHR33525">
    <property type="match status" value="1"/>
</dbReference>
<dbReference type="InterPro" id="IPR013976">
    <property type="entry name" value="HDOD"/>
</dbReference>
<feature type="domain" description="HDOD" evidence="1">
    <location>
        <begin position="21"/>
        <end position="214"/>
    </location>
</feature>
<dbReference type="InterPro" id="IPR052340">
    <property type="entry name" value="RNase_Y/CdgJ"/>
</dbReference>
<dbReference type="RefSeq" id="WP_011940691.1">
    <property type="nucleotide sequence ID" value="NC_009483.1"/>
</dbReference>
<sequence>MENKSFVDIIKEQSTAEDLQLPLFHPVALKLQQVLKKSDFTIESVINLIMRDQALASQILRIANSAFFSGLSKVSTIHDAVIRLGAKQVANIAMMANLEENYTFAIPELRTFSQDLWKHAMGCALGSRWLAEKTGYKNLAQEAFLGGLLHDIGKLFILKVLEKILVTKKTDLKFSKALTLEIMESVHRESGYSLMQKWNLPETYCVIVRDHNQEQSDSGNVLLSIVRLVDNTCRKIGLGLHHDPTIVLVATFEAQVLGIKEIMLAELEIMLEDTMGIAPPSQ</sequence>
<gene>
    <name evidence="2" type="ordered locus">Gura_3899</name>
</gene>
<dbReference type="SMART" id="SM00471">
    <property type="entry name" value="HDc"/>
    <property type="match status" value="1"/>
</dbReference>
<name>A5G8D0_GEOUR</name>
<dbReference type="Pfam" id="PF08668">
    <property type="entry name" value="HDOD"/>
    <property type="match status" value="1"/>
</dbReference>
<dbReference type="HOGENOM" id="CLU_048246_4_2_7"/>
<keyword evidence="2" id="KW-0378">Hydrolase</keyword>
<keyword evidence="3" id="KW-1185">Reference proteome</keyword>
<dbReference type="SUPFAM" id="SSF109604">
    <property type="entry name" value="HD-domain/PDEase-like"/>
    <property type="match status" value="1"/>
</dbReference>